<proteinExistence type="predicted"/>
<dbReference type="InterPro" id="IPR005358">
    <property type="entry name" value="Puta_zinc/iron-chelating_dom"/>
</dbReference>
<dbReference type="EMBL" id="AVBG01000008">
    <property type="protein sequence ID" value="KGP91035.1"/>
    <property type="molecule type" value="Genomic_DNA"/>
</dbReference>
<accession>A0A0A2VBH6</accession>
<dbReference type="eggNOG" id="COG0727">
    <property type="taxonomic scope" value="Bacteria"/>
</dbReference>
<sequence>MTSQHYLSYEDILKRIESLNEQYELNDRYFASITDQLLASERSADEIIMDGFQQFLQQVNEEMSNMEQFMDVKASCFMGCAFCCYFPIIITELEAKTMKRIIDHWPADRKQRIMDHLKKWQANYKEEIEHVTSIDHENDPEFKKKYIASQVPCPMLDTESNMCMAYEIRPIPCRTYVNYADPQVCADNYMPKETISYEFLYDFYMGSLNEVLQELYEDGEEMFIDYPSDVWNYDYLANWAKQWISEEQQK</sequence>
<evidence type="ECO:0000313" key="1">
    <source>
        <dbReference type="EMBL" id="KGP91035.1"/>
    </source>
</evidence>
<reference evidence="1 2" key="1">
    <citation type="submission" date="2013-08" db="EMBL/GenBank/DDBJ databases">
        <title>Genome of Pontibacillus chungwhensis.</title>
        <authorList>
            <person name="Wang Q."/>
            <person name="Wang G."/>
        </authorList>
    </citation>
    <scope>NUCLEOTIDE SEQUENCE [LARGE SCALE GENOMIC DNA]</scope>
    <source>
        <strain evidence="1 2">BH030062</strain>
    </source>
</reference>
<dbReference type="OrthoDB" id="9810361at2"/>
<gene>
    <name evidence="1" type="ORF">N780_17355</name>
</gene>
<dbReference type="Proteomes" id="UP000030153">
    <property type="component" value="Unassembled WGS sequence"/>
</dbReference>
<dbReference type="AlphaFoldDB" id="A0A0A2VBH6"/>
<name>A0A0A2VBH6_9BACI</name>
<dbReference type="Pfam" id="PF03692">
    <property type="entry name" value="CxxCxxCC"/>
    <property type="match status" value="1"/>
</dbReference>
<dbReference type="RefSeq" id="WP_036784042.1">
    <property type="nucleotide sequence ID" value="NZ_AVBG01000008.1"/>
</dbReference>
<evidence type="ECO:0000313" key="2">
    <source>
        <dbReference type="Proteomes" id="UP000030153"/>
    </source>
</evidence>
<organism evidence="1 2">
    <name type="scientific">Pontibacillus chungwhensis BH030062</name>
    <dbReference type="NCBI Taxonomy" id="1385513"/>
    <lineage>
        <taxon>Bacteria</taxon>
        <taxon>Bacillati</taxon>
        <taxon>Bacillota</taxon>
        <taxon>Bacilli</taxon>
        <taxon>Bacillales</taxon>
        <taxon>Bacillaceae</taxon>
        <taxon>Pontibacillus</taxon>
    </lineage>
</organism>
<dbReference type="STRING" id="1385513.N780_17355"/>
<comment type="caution">
    <text evidence="1">The sequence shown here is derived from an EMBL/GenBank/DDBJ whole genome shotgun (WGS) entry which is preliminary data.</text>
</comment>
<keyword evidence="2" id="KW-1185">Reference proteome</keyword>
<protein>
    <submittedName>
        <fullName evidence="1">Uncharacterized protein</fullName>
    </submittedName>
</protein>